<dbReference type="SUPFAM" id="SSF51735">
    <property type="entry name" value="NAD(P)-binding Rossmann-fold domains"/>
    <property type="match status" value="1"/>
</dbReference>
<name>A0A382Z886_9ZZZZ</name>
<accession>A0A382Z886</accession>
<dbReference type="AlphaFoldDB" id="A0A382Z886"/>
<organism evidence="2">
    <name type="scientific">marine metagenome</name>
    <dbReference type="NCBI Taxonomy" id="408172"/>
    <lineage>
        <taxon>unclassified sequences</taxon>
        <taxon>metagenomes</taxon>
        <taxon>ecological metagenomes</taxon>
    </lineage>
</organism>
<dbReference type="InterPro" id="IPR036291">
    <property type="entry name" value="NAD(P)-bd_dom_sf"/>
</dbReference>
<feature type="non-terminal residue" evidence="2">
    <location>
        <position position="100"/>
    </location>
</feature>
<feature type="domain" description="NAD-dependent epimerase/dehydratase" evidence="1">
    <location>
        <begin position="3"/>
        <end position="98"/>
    </location>
</feature>
<sequence>MNVLVTGAAGYIGRIVARDLAQHHQVRGVDMRPMSALEDHRVIDLNDYDEIYDALEGIDAIAHLAWPMRPYEGYAPADGTEMGAGVRGLFHLLQAALARG</sequence>
<gene>
    <name evidence="2" type="ORF">METZ01_LOCUS444566</name>
</gene>
<evidence type="ECO:0000259" key="1">
    <source>
        <dbReference type="Pfam" id="PF01370"/>
    </source>
</evidence>
<dbReference type="Gene3D" id="3.40.50.720">
    <property type="entry name" value="NAD(P)-binding Rossmann-like Domain"/>
    <property type="match status" value="1"/>
</dbReference>
<dbReference type="InterPro" id="IPR001509">
    <property type="entry name" value="Epimerase_deHydtase"/>
</dbReference>
<reference evidence="2" key="1">
    <citation type="submission" date="2018-05" db="EMBL/GenBank/DDBJ databases">
        <authorList>
            <person name="Lanie J.A."/>
            <person name="Ng W.-L."/>
            <person name="Kazmierczak K.M."/>
            <person name="Andrzejewski T.M."/>
            <person name="Davidsen T.M."/>
            <person name="Wayne K.J."/>
            <person name="Tettelin H."/>
            <person name="Glass J.I."/>
            <person name="Rusch D."/>
            <person name="Podicherti R."/>
            <person name="Tsui H.-C.T."/>
            <person name="Winkler M.E."/>
        </authorList>
    </citation>
    <scope>NUCLEOTIDE SEQUENCE</scope>
</reference>
<evidence type="ECO:0000313" key="2">
    <source>
        <dbReference type="EMBL" id="SVD91712.1"/>
    </source>
</evidence>
<proteinExistence type="predicted"/>
<protein>
    <recommendedName>
        <fullName evidence="1">NAD-dependent epimerase/dehydratase domain-containing protein</fullName>
    </recommendedName>
</protein>
<dbReference type="Pfam" id="PF01370">
    <property type="entry name" value="Epimerase"/>
    <property type="match status" value="1"/>
</dbReference>
<dbReference type="EMBL" id="UINC01181819">
    <property type="protein sequence ID" value="SVD91712.1"/>
    <property type="molecule type" value="Genomic_DNA"/>
</dbReference>